<dbReference type="Proteomes" id="UP000642070">
    <property type="component" value="Unassembled WGS sequence"/>
</dbReference>
<accession>A0A917UCV5</accession>
<evidence type="ECO:0000256" key="2">
    <source>
        <dbReference type="SAM" id="Phobius"/>
    </source>
</evidence>
<keyword evidence="2" id="KW-0812">Transmembrane</keyword>
<organism evidence="3 4">
    <name type="scientific">Dactylosporangium sucinum</name>
    <dbReference type="NCBI Taxonomy" id="1424081"/>
    <lineage>
        <taxon>Bacteria</taxon>
        <taxon>Bacillati</taxon>
        <taxon>Actinomycetota</taxon>
        <taxon>Actinomycetes</taxon>
        <taxon>Micromonosporales</taxon>
        <taxon>Micromonosporaceae</taxon>
        <taxon>Dactylosporangium</taxon>
    </lineage>
</organism>
<keyword evidence="2" id="KW-1133">Transmembrane helix</keyword>
<gene>
    <name evidence="3" type="ORF">GCM10007977_099400</name>
</gene>
<comment type="caution">
    <text evidence="3">The sequence shown here is derived from an EMBL/GenBank/DDBJ whole genome shotgun (WGS) entry which is preliminary data.</text>
</comment>
<sequence>MKARAVIATAIGSVASVAAGAGTYGMVNLGACEATGNCRISSGVVLVAFIGGSAVAGIAIVAGGGLRLPAVLVAALAAGAFATAASGNQLGWLLGGIFLLVGFGTLAVAAHTRRMTRRAGARMRALMRAAVEATQDTLTGPGLPATGTVLSVTDTGTTVNDDPLATLRLRVAPADGSAAFEAVVTRLVPRLAAPRPGDRFVVEYDPADPTRLAVRAALPAEPGHGSLVDQPADQRATLGKPPSNGITCA</sequence>
<name>A0A917UCV5_9ACTN</name>
<dbReference type="RefSeq" id="WP_190257091.1">
    <property type="nucleotide sequence ID" value="NZ_BMPI01000088.1"/>
</dbReference>
<feature type="transmembrane region" description="Helical" evidence="2">
    <location>
        <begin position="68"/>
        <end position="86"/>
    </location>
</feature>
<protein>
    <submittedName>
        <fullName evidence="3">Uncharacterized protein</fullName>
    </submittedName>
</protein>
<evidence type="ECO:0000256" key="1">
    <source>
        <dbReference type="SAM" id="MobiDB-lite"/>
    </source>
</evidence>
<keyword evidence="2" id="KW-0472">Membrane</keyword>
<evidence type="ECO:0000313" key="4">
    <source>
        <dbReference type="Proteomes" id="UP000642070"/>
    </source>
</evidence>
<reference evidence="3" key="1">
    <citation type="journal article" date="2014" name="Int. J. Syst. Evol. Microbiol.">
        <title>Complete genome sequence of Corynebacterium casei LMG S-19264T (=DSM 44701T), isolated from a smear-ripened cheese.</title>
        <authorList>
            <consortium name="US DOE Joint Genome Institute (JGI-PGF)"/>
            <person name="Walter F."/>
            <person name="Albersmeier A."/>
            <person name="Kalinowski J."/>
            <person name="Ruckert C."/>
        </authorList>
    </citation>
    <scope>NUCLEOTIDE SEQUENCE</scope>
    <source>
        <strain evidence="3">JCM 19831</strain>
    </source>
</reference>
<feature type="transmembrane region" description="Helical" evidence="2">
    <location>
        <begin position="44"/>
        <end position="61"/>
    </location>
</feature>
<dbReference type="AlphaFoldDB" id="A0A917UCV5"/>
<reference evidence="3" key="2">
    <citation type="submission" date="2020-09" db="EMBL/GenBank/DDBJ databases">
        <authorList>
            <person name="Sun Q."/>
            <person name="Ohkuma M."/>
        </authorList>
    </citation>
    <scope>NUCLEOTIDE SEQUENCE</scope>
    <source>
        <strain evidence="3">JCM 19831</strain>
    </source>
</reference>
<dbReference type="EMBL" id="BMPI01000088">
    <property type="protein sequence ID" value="GGM82081.1"/>
    <property type="molecule type" value="Genomic_DNA"/>
</dbReference>
<keyword evidence="4" id="KW-1185">Reference proteome</keyword>
<evidence type="ECO:0000313" key="3">
    <source>
        <dbReference type="EMBL" id="GGM82081.1"/>
    </source>
</evidence>
<feature type="transmembrane region" description="Helical" evidence="2">
    <location>
        <begin position="92"/>
        <end position="112"/>
    </location>
</feature>
<proteinExistence type="predicted"/>
<feature type="region of interest" description="Disordered" evidence="1">
    <location>
        <begin position="221"/>
        <end position="249"/>
    </location>
</feature>